<dbReference type="AlphaFoldDB" id="A0AAV7JGI8"/>
<evidence type="ECO:0000313" key="2">
    <source>
        <dbReference type="EMBL" id="KAI6647913.1"/>
    </source>
</evidence>
<comment type="caution">
    <text evidence="2">The sequence shown here is derived from an EMBL/GenBank/DDBJ whole genome shotgun (WGS) entry which is preliminary data.</text>
</comment>
<accession>A0AAV7JGI8</accession>
<sequence>MTYLPYNVAHDNERKLQTLETTVTILDDTVMGFTLASGFDNQTYVFNSSRKSSDECTTKPLAPVSFALNPDPWDIFLKANEDPEGTFTVIISEVTYILVVEDGLPKTCNVTIGTGADQIDMPISYIRYDNRPPPFYMFSLPEACRRYTCNACYSSAVSITSSLLLLVSALVMFLLSTV</sequence>
<reference evidence="2 3" key="1">
    <citation type="journal article" date="2023" name="BMC Biol.">
        <title>The compact genome of the sponge Oopsacas minuta (Hexactinellida) is lacking key metazoan core genes.</title>
        <authorList>
            <person name="Santini S."/>
            <person name="Schenkelaars Q."/>
            <person name="Jourda C."/>
            <person name="Duchesne M."/>
            <person name="Belahbib H."/>
            <person name="Rocher C."/>
            <person name="Selva M."/>
            <person name="Riesgo A."/>
            <person name="Vervoort M."/>
            <person name="Leys S.P."/>
            <person name="Kodjabachian L."/>
            <person name="Le Bivic A."/>
            <person name="Borchiellini C."/>
            <person name="Claverie J.M."/>
            <person name="Renard E."/>
        </authorList>
    </citation>
    <scope>NUCLEOTIDE SEQUENCE [LARGE SCALE GENOMIC DNA]</scope>
    <source>
        <strain evidence="2">SPO-2</strain>
    </source>
</reference>
<proteinExistence type="predicted"/>
<keyword evidence="3" id="KW-1185">Reference proteome</keyword>
<name>A0AAV7JGI8_9METZ</name>
<evidence type="ECO:0000313" key="3">
    <source>
        <dbReference type="Proteomes" id="UP001165289"/>
    </source>
</evidence>
<keyword evidence="1" id="KW-0812">Transmembrane</keyword>
<dbReference type="Proteomes" id="UP001165289">
    <property type="component" value="Unassembled WGS sequence"/>
</dbReference>
<organism evidence="2 3">
    <name type="scientific">Oopsacas minuta</name>
    <dbReference type="NCBI Taxonomy" id="111878"/>
    <lineage>
        <taxon>Eukaryota</taxon>
        <taxon>Metazoa</taxon>
        <taxon>Porifera</taxon>
        <taxon>Hexactinellida</taxon>
        <taxon>Hexasterophora</taxon>
        <taxon>Lyssacinosida</taxon>
        <taxon>Leucopsacidae</taxon>
        <taxon>Oopsacas</taxon>
    </lineage>
</organism>
<protein>
    <submittedName>
        <fullName evidence="2">Uncharacterized protein</fullName>
    </submittedName>
</protein>
<keyword evidence="1" id="KW-0472">Membrane</keyword>
<dbReference type="EMBL" id="JAKMXF010000335">
    <property type="protein sequence ID" value="KAI6647913.1"/>
    <property type="molecule type" value="Genomic_DNA"/>
</dbReference>
<evidence type="ECO:0000256" key="1">
    <source>
        <dbReference type="SAM" id="Phobius"/>
    </source>
</evidence>
<keyword evidence="1" id="KW-1133">Transmembrane helix</keyword>
<feature type="transmembrane region" description="Helical" evidence="1">
    <location>
        <begin position="153"/>
        <end position="175"/>
    </location>
</feature>
<gene>
    <name evidence="2" type="ORF">LOD99_8374</name>
</gene>